<dbReference type="InterPro" id="IPR011765">
    <property type="entry name" value="Pept_M16_N"/>
</dbReference>
<dbReference type="PANTHER" id="PTHR11851">
    <property type="entry name" value="METALLOPROTEASE"/>
    <property type="match status" value="1"/>
</dbReference>
<dbReference type="InterPro" id="IPR050361">
    <property type="entry name" value="MPP/UQCRC_Complex"/>
</dbReference>
<dbReference type="InterPro" id="IPR007863">
    <property type="entry name" value="Peptidase_M16_C"/>
</dbReference>
<evidence type="ECO:0000313" key="4">
    <source>
        <dbReference type="Proteomes" id="UP000680038"/>
    </source>
</evidence>
<reference evidence="3" key="1">
    <citation type="submission" date="2021-04" db="EMBL/GenBank/DDBJ databases">
        <authorList>
            <person name="Rodrigo-Torres L."/>
            <person name="Arahal R. D."/>
            <person name="Lucena T."/>
        </authorList>
    </citation>
    <scope>NUCLEOTIDE SEQUENCE</scope>
    <source>
        <strain evidence="3">CECT 9275</strain>
    </source>
</reference>
<dbReference type="SUPFAM" id="SSF63411">
    <property type="entry name" value="LuxS/MPP-like metallohydrolase"/>
    <property type="match status" value="2"/>
</dbReference>
<evidence type="ECO:0008006" key="5">
    <source>
        <dbReference type="Google" id="ProtNLM"/>
    </source>
</evidence>
<dbReference type="PANTHER" id="PTHR11851:SF224">
    <property type="entry name" value="PROCESSING PROTEASE"/>
    <property type="match status" value="1"/>
</dbReference>
<proteinExistence type="predicted"/>
<evidence type="ECO:0000313" key="3">
    <source>
        <dbReference type="EMBL" id="CAG4992804.1"/>
    </source>
</evidence>
<dbReference type="AlphaFoldDB" id="A0A916N316"/>
<dbReference type="EMBL" id="CAJRAF010000001">
    <property type="protein sequence ID" value="CAG4992804.1"/>
    <property type="molecule type" value="Genomic_DNA"/>
</dbReference>
<organism evidence="3 4">
    <name type="scientific">Dyadobacter helix</name>
    <dbReference type="NCBI Taxonomy" id="2822344"/>
    <lineage>
        <taxon>Bacteria</taxon>
        <taxon>Pseudomonadati</taxon>
        <taxon>Bacteroidota</taxon>
        <taxon>Cytophagia</taxon>
        <taxon>Cytophagales</taxon>
        <taxon>Spirosomataceae</taxon>
        <taxon>Dyadobacter</taxon>
    </lineage>
</organism>
<feature type="domain" description="Peptidase M16 N-terminal" evidence="1">
    <location>
        <begin position="45"/>
        <end position="179"/>
    </location>
</feature>
<keyword evidence="4" id="KW-1185">Reference proteome</keyword>
<feature type="domain" description="Peptidase M16 C-terminal" evidence="2">
    <location>
        <begin position="190"/>
        <end position="366"/>
    </location>
</feature>
<dbReference type="RefSeq" id="WP_215237739.1">
    <property type="nucleotide sequence ID" value="NZ_CAJRAF010000001.1"/>
</dbReference>
<evidence type="ECO:0000259" key="2">
    <source>
        <dbReference type="Pfam" id="PF05193"/>
    </source>
</evidence>
<dbReference type="Pfam" id="PF00675">
    <property type="entry name" value="Peptidase_M16"/>
    <property type="match status" value="1"/>
</dbReference>
<dbReference type="Proteomes" id="UP000680038">
    <property type="component" value="Unassembled WGS sequence"/>
</dbReference>
<name>A0A916N316_9BACT</name>
<dbReference type="Pfam" id="PF05193">
    <property type="entry name" value="Peptidase_M16_C"/>
    <property type="match status" value="1"/>
</dbReference>
<dbReference type="Gene3D" id="3.30.830.10">
    <property type="entry name" value="Metalloenzyme, LuxS/M16 peptidase-like"/>
    <property type="match status" value="2"/>
</dbReference>
<evidence type="ECO:0000259" key="1">
    <source>
        <dbReference type="Pfam" id="PF00675"/>
    </source>
</evidence>
<dbReference type="GO" id="GO:0046872">
    <property type="term" value="F:metal ion binding"/>
    <property type="evidence" value="ECO:0007669"/>
    <property type="project" value="InterPro"/>
</dbReference>
<protein>
    <recommendedName>
        <fullName evidence="5">Insulinase family protein</fullName>
    </recommendedName>
</protein>
<accession>A0A916N316</accession>
<comment type="caution">
    <text evidence="3">The sequence shown here is derived from an EMBL/GenBank/DDBJ whole genome shotgun (WGS) entry which is preliminary data.</text>
</comment>
<dbReference type="InterPro" id="IPR011249">
    <property type="entry name" value="Metalloenz_LuxS/M16"/>
</dbReference>
<sequence>MRNILLALLLITGPAVLAQKEFKLPKYEKFRLKNGLTVYLMEQHEVPLINVSSVFDAGSIHDGDRYGLANLTADALLFGTQKYTKAQIEEITDFAGASLSTYAGKDYSGLSASFTVKDQDKIFDIIQQILVYPVFDEAEFNKHKQRTILELTQQKESPRRVIGSYFNAFVFKNFPYANPEGGVQSTVEKVSQGDVKAFYKSNYTTGRGAIAVVGDFKTAEMKKRLTTLFSNWKTAESRMYKRIAPDLNFEKSRVLLVNKDDARETTFYIGGKGIDYNSADYIPVMVVNTVLGDRFTSWLNDALRVNSGLTYGAGSRFNRYKYAGTFMISTFTKNETTIPAVDMALQVLDSLHTYGLNEEILASAKAYVKADFPPQYESADALAGLLSEMFVYGFDENFINTFQVKVDGLTTVQAKEIIAQYFPKDKLQFVFIGKASEIKNQVAKYGDVTEKQLKTEGF</sequence>
<gene>
    <name evidence="3" type="ORF">DYBT9275_01042</name>
</gene>